<dbReference type="SUPFAM" id="SSF56281">
    <property type="entry name" value="Metallo-hydrolase/oxidoreductase"/>
    <property type="match status" value="1"/>
</dbReference>
<reference evidence="2 3" key="1">
    <citation type="submission" date="2019-08" db="EMBL/GenBank/DDBJ databases">
        <title>In-depth cultivation of the pig gut microbiome towards novel bacterial diversity and tailored functional studies.</title>
        <authorList>
            <person name="Wylensek D."/>
            <person name="Hitch T.C.A."/>
            <person name="Clavel T."/>
        </authorList>
    </citation>
    <scope>NUCLEOTIDE SEQUENCE [LARGE SCALE GENOMIC DNA]</scope>
    <source>
        <strain evidence="2 3">SM-530-WT-4B</strain>
    </source>
</reference>
<dbReference type="PANTHER" id="PTHR13754:SF13">
    <property type="entry name" value="METALLO-BETA-LACTAMASE SUPERFAMILY PROTEIN (AFU_ORTHOLOGUE AFUA_3G07630)"/>
    <property type="match status" value="1"/>
</dbReference>
<organism evidence="2 3">
    <name type="scientific">Pyramidobacter porci</name>
    <dbReference type="NCBI Taxonomy" id="2605789"/>
    <lineage>
        <taxon>Bacteria</taxon>
        <taxon>Thermotogati</taxon>
        <taxon>Synergistota</taxon>
        <taxon>Synergistia</taxon>
        <taxon>Synergistales</taxon>
        <taxon>Dethiosulfovibrionaceae</taxon>
        <taxon>Pyramidobacter</taxon>
    </lineage>
</organism>
<keyword evidence="2" id="KW-0378">Hydrolase</keyword>
<dbReference type="InterPro" id="IPR036866">
    <property type="entry name" value="RibonucZ/Hydroxyglut_hydro"/>
</dbReference>
<dbReference type="EMBL" id="VUNH01000010">
    <property type="protein sequence ID" value="MST56299.1"/>
    <property type="molecule type" value="Genomic_DNA"/>
</dbReference>
<sequence>MRIVALMENTSGKECCRAEHGLSLYIETDRHKVLFDAGASGLFAKNALALGVDLAAVDTAVLSHGHSDHSGGMTTFFRLNDHAKLYARATYDRPRYNRDGKYIGVEPRLIGHPRIVAVGEDRLRLDNELTIASYAGKPCEWPVDTCGMMMEAGGVLVPEQFGHEQYLLVSEGAKKVLISGCSHRGILNIMEWASKEGAQAVVGGFHFKDVPEDQFRRMDAAAAELKRWPVTYYTCHCTGVSQYDYLRQKMGEQLRYLAAGDELAL</sequence>
<dbReference type="Proteomes" id="UP000473699">
    <property type="component" value="Unassembled WGS sequence"/>
</dbReference>
<protein>
    <submittedName>
        <fullName evidence="2">MBL fold metallo-hydrolase</fullName>
    </submittedName>
</protein>
<feature type="domain" description="Metallo-beta-lactamase" evidence="1">
    <location>
        <begin position="21"/>
        <end position="181"/>
    </location>
</feature>
<comment type="caution">
    <text evidence="2">The sequence shown here is derived from an EMBL/GenBank/DDBJ whole genome shotgun (WGS) entry which is preliminary data.</text>
</comment>
<dbReference type="PANTHER" id="PTHR13754">
    <property type="entry name" value="METALLO-BETA-LACTAMASE SUPERFAMILY PROTEIN"/>
    <property type="match status" value="1"/>
</dbReference>
<dbReference type="InterPro" id="IPR052926">
    <property type="entry name" value="Metallo-beta-lactamase_dom"/>
</dbReference>
<dbReference type="InterPro" id="IPR001279">
    <property type="entry name" value="Metallo-B-lactamas"/>
</dbReference>
<dbReference type="Gene3D" id="3.60.15.10">
    <property type="entry name" value="Ribonuclease Z/Hydroxyacylglutathione hydrolase-like"/>
    <property type="match status" value="1"/>
</dbReference>
<evidence type="ECO:0000259" key="1">
    <source>
        <dbReference type="Pfam" id="PF00753"/>
    </source>
</evidence>
<evidence type="ECO:0000313" key="2">
    <source>
        <dbReference type="EMBL" id="MST56299.1"/>
    </source>
</evidence>
<dbReference type="InterPro" id="IPR041712">
    <property type="entry name" value="DHPS-like_MBL-fold"/>
</dbReference>
<dbReference type="Pfam" id="PF00753">
    <property type="entry name" value="Lactamase_B"/>
    <property type="match status" value="1"/>
</dbReference>
<keyword evidence="3" id="KW-1185">Reference proteome</keyword>
<dbReference type="RefSeq" id="WP_154529379.1">
    <property type="nucleotide sequence ID" value="NZ_JAXDZJ010000033.1"/>
</dbReference>
<dbReference type="GO" id="GO:0016787">
    <property type="term" value="F:hydrolase activity"/>
    <property type="evidence" value="ECO:0007669"/>
    <property type="project" value="UniProtKB-KW"/>
</dbReference>
<evidence type="ECO:0000313" key="3">
    <source>
        <dbReference type="Proteomes" id="UP000473699"/>
    </source>
</evidence>
<proteinExistence type="predicted"/>
<dbReference type="AlphaFoldDB" id="A0A6L5YDN5"/>
<gene>
    <name evidence="2" type="ORF">FYJ74_09675</name>
</gene>
<name>A0A6L5YDN5_9BACT</name>
<dbReference type="CDD" id="cd07713">
    <property type="entry name" value="DHPS-like_MBL-fold"/>
    <property type="match status" value="1"/>
</dbReference>
<accession>A0A6L5YDN5</accession>
<dbReference type="GO" id="GO:0016740">
    <property type="term" value="F:transferase activity"/>
    <property type="evidence" value="ECO:0007669"/>
    <property type="project" value="TreeGrafter"/>
</dbReference>